<reference evidence="1" key="1">
    <citation type="submission" date="2022-07" db="EMBL/GenBank/DDBJ databases">
        <title>Genome Sequence of Phlebia brevispora.</title>
        <authorList>
            <person name="Buettner E."/>
        </authorList>
    </citation>
    <scope>NUCLEOTIDE SEQUENCE</scope>
    <source>
        <strain evidence="1">MPL23</strain>
    </source>
</reference>
<dbReference type="Proteomes" id="UP001148662">
    <property type="component" value="Unassembled WGS sequence"/>
</dbReference>
<accession>A0ACC1S296</accession>
<keyword evidence="2" id="KW-1185">Reference proteome</keyword>
<comment type="caution">
    <text evidence="1">The sequence shown here is derived from an EMBL/GenBank/DDBJ whole genome shotgun (WGS) entry which is preliminary data.</text>
</comment>
<sequence>MRKTRPPSCAAEESRPEFVPDIGHRIWASNEAELDAAMAALSSERRNNVFLNLTAEPMVLLSKGKWPEERWEMDGTDVVHLSFVREYTQEPQQTEEFLLPPSKSEPHAIPDTVQEEDHSPPSSTPISHDDQLCDANMLLSIRNEATLNLLRTHCCSEPDHGETYLSYSLSEPFYPRYNISSLRSTVDESEPHQVNPLYSHPYISGTLNSSLNYSYDISQSTIPLYRTPGYGGPSTSELPHPPYNKPPQSPYSSSPSTSSSKSVDEDYGKGRDTTPPTSPSCVSPSHAEIPCRSPSCPIPLMAPNFQSKCEVSESQTVHDAPAAPTTDDSFAHVQIPSELPPEIDYLLQCQTLGVPIKLVASRDSPLLPVSLPEQYGVVFLDLFEAISAEHRIMAHDPAKGTTRLAWDFVFVRLRGEERQAAPWWRGAGPSPDVESKEDLHRLLPSELHQGTDVEYDAEPSFSDMSCPRSWYCASCGMLNVQRFFCFQPCASCGAGNGRGALDAGVVREPHRVTLHSDEDLWSPGSMNRSVVRLVPGDGAEQDQAFNILTYSPMSTDSVKVAHISTCNWATLQKVPDELFKDFQMQVPLAPQETKNRQRSTRYYTYLSGEKDTMNAAVPWSLVPSCVTRAKEYMEAHCRQAFQDNGFAVGFLTTLAWYSKGSEKSRYTDARTDKVIMMCLGADVDLAVTPCSTLHAVEGDTQHLSSALPGPSLPAEVLNGLHTLDTMDTDSEEDVPLSVAHPRVVSATSASTAPVSGAKPKKGSEVFITLVHGDMLILSGDEFQWSLKRTGMSLHRDENGAARPGRAARLGRKSGGKKGQEEPQGPDLLEPHILRSLSNVKATAAYASHSGCHFVVLDIDGVAWLFGRGERSALGVPDEVVSENAPIRLSPQDLGAPEGTKFVHAACGRNHTLLVGSGGQLWTCGANHMGQCAHNVCQEVERFKSVNYFKNLEVPEKVVKVAAGVTFSLALTESGKVYAFGSAEKGQLGNGKTGEHIVTSGKVIFDAETEPLLVRGMDDKKITQIACGQQHSVALSEDGMVYVWGCNGYGRMGLGTGLQHDVLFPKTIPQFAGPNKPTMAQDITAGPTSTVVIDRQRMFWLAGKWKNTGDGSAGQPYSSFRFMPDIQACKIASAACGGVTHFLLTPDEDGGVMTICFGQGASNGELGLGPDEPKSATKPTKNSPLAGIDVFQCVKQATPGAGLII</sequence>
<dbReference type="EMBL" id="JANHOG010001877">
    <property type="protein sequence ID" value="KAJ3530412.1"/>
    <property type="molecule type" value="Genomic_DNA"/>
</dbReference>
<gene>
    <name evidence="1" type="ORF">NM688_g7713</name>
</gene>
<evidence type="ECO:0000313" key="2">
    <source>
        <dbReference type="Proteomes" id="UP001148662"/>
    </source>
</evidence>
<evidence type="ECO:0000313" key="1">
    <source>
        <dbReference type="EMBL" id="KAJ3530412.1"/>
    </source>
</evidence>
<organism evidence="1 2">
    <name type="scientific">Phlebia brevispora</name>
    <dbReference type="NCBI Taxonomy" id="194682"/>
    <lineage>
        <taxon>Eukaryota</taxon>
        <taxon>Fungi</taxon>
        <taxon>Dikarya</taxon>
        <taxon>Basidiomycota</taxon>
        <taxon>Agaricomycotina</taxon>
        <taxon>Agaricomycetes</taxon>
        <taxon>Polyporales</taxon>
        <taxon>Meruliaceae</taxon>
        <taxon>Phlebia</taxon>
    </lineage>
</organism>
<name>A0ACC1S296_9APHY</name>
<protein>
    <submittedName>
        <fullName evidence="1">Uncharacterized protein</fullName>
    </submittedName>
</protein>
<proteinExistence type="predicted"/>